<dbReference type="EMBL" id="JAGKSB010000016">
    <property type="protein sequence ID" value="MBP3944312.1"/>
    <property type="molecule type" value="Genomic_DNA"/>
</dbReference>
<keyword evidence="1" id="KW-0472">Membrane</keyword>
<keyword evidence="1" id="KW-0812">Transmembrane</keyword>
<reference evidence="2" key="1">
    <citation type="submission" date="2021-03" db="EMBL/GenBank/DDBJ databases">
        <authorList>
            <person name="Lu T."/>
            <person name="Wang Q."/>
            <person name="Han X."/>
        </authorList>
    </citation>
    <scope>NUCLEOTIDE SEQUENCE</scope>
    <source>
        <strain evidence="2">WQ 2009</strain>
    </source>
</reference>
<evidence type="ECO:0000313" key="3">
    <source>
        <dbReference type="Proteomes" id="UP000679691"/>
    </source>
</evidence>
<protein>
    <submittedName>
        <fullName evidence="2">Uncharacterized protein</fullName>
    </submittedName>
</protein>
<dbReference type="Proteomes" id="UP000679691">
    <property type="component" value="Unassembled WGS sequence"/>
</dbReference>
<accession>A0A8T4HBB9</accession>
<keyword evidence="3" id="KW-1185">Reference proteome</keyword>
<evidence type="ECO:0000313" key="2">
    <source>
        <dbReference type="EMBL" id="MBP3944312.1"/>
    </source>
</evidence>
<evidence type="ECO:0000256" key="1">
    <source>
        <dbReference type="SAM" id="Phobius"/>
    </source>
</evidence>
<feature type="transmembrane region" description="Helical" evidence="1">
    <location>
        <begin position="7"/>
        <end position="24"/>
    </location>
</feature>
<comment type="caution">
    <text evidence="2">The sequence shown here is derived from an EMBL/GenBank/DDBJ whole genome shotgun (WGS) entry which is preliminary data.</text>
</comment>
<dbReference type="AlphaFoldDB" id="A0A8T4HBB9"/>
<proteinExistence type="predicted"/>
<dbReference type="RefSeq" id="WP_353547818.1">
    <property type="nucleotide sequence ID" value="NZ_JAGKSB010000016.1"/>
</dbReference>
<sequence length="169" mass="18876">MEIIRRYVHLVAYALLICLGWSYGPIERYIAPDANSKLHFSIGAPTQESTTANSTAQNSTTLNSTALNSTTLNSTTQHQHQHRIIHKSFDQQADNYNAYLSESDGEAEDAIHNSVPQKYPGIALSFVDAIPTICYEVLFSSKIARILAHAANLKSPTNELYLFFKVFRL</sequence>
<gene>
    <name evidence="2" type="ORF">J5U18_12250</name>
</gene>
<organism evidence="2 3">
    <name type="scientific">Rhinopithecimicrobium faecis</name>
    <dbReference type="NCBI Taxonomy" id="2820698"/>
    <lineage>
        <taxon>Bacteria</taxon>
        <taxon>Pseudomonadati</taxon>
        <taxon>Bacteroidota</taxon>
        <taxon>Sphingobacteriia</taxon>
        <taxon>Sphingobacteriales</taxon>
        <taxon>Sphingobacteriaceae</taxon>
        <taxon>Rhinopithecimicrobium</taxon>
    </lineage>
</organism>
<keyword evidence="1" id="KW-1133">Transmembrane helix</keyword>
<name>A0A8T4HBB9_9SPHI</name>